<feature type="region of interest" description="Disordered" evidence="2">
    <location>
        <begin position="253"/>
        <end position="279"/>
    </location>
</feature>
<feature type="compositionally biased region" description="Basic and acidic residues" evidence="2">
    <location>
        <begin position="141"/>
        <end position="156"/>
    </location>
</feature>
<feature type="coiled-coil region" evidence="1">
    <location>
        <begin position="28"/>
        <end position="90"/>
    </location>
</feature>
<gene>
    <name evidence="3" type="ORF">Tco_1015287</name>
</gene>
<dbReference type="Proteomes" id="UP001151760">
    <property type="component" value="Unassembled WGS sequence"/>
</dbReference>
<comment type="caution">
    <text evidence="3">The sequence shown here is derived from an EMBL/GenBank/DDBJ whole genome shotgun (WGS) entry which is preliminary data.</text>
</comment>
<accession>A0ABQ5FM79</accession>
<feature type="compositionally biased region" description="Acidic residues" evidence="2">
    <location>
        <begin position="265"/>
        <end position="279"/>
    </location>
</feature>
<feature type="compositionally biased region" description="Polar residues" evidence="2">
    <location>
        <begin position="164"/>
        <end position="173"/>
    </location>
</feature>
<sequence length="359" mass="41248">MDYQCTQAEEIERQREYERLEIEREKSMQEFTDTFKEFLERMNNQRKEEEKRIFEEAARQEEEKRIAKEKEAAELEAKRKNQECFNIEEKSIPQVSTRSRKLRIDPTLSNFTVSTKRILLSNFEIPPVTPNVETVNSLSMGDKHLDTSKDSLESSVKDPIPIPSESNDTSNGARDSLLNDDKFQRALNDWCNLAQQNSMLSIYDENNKIRDCYKLSSSAITPNLPITDSLIMEDEHLDTIPITESVNTIKSSVDDLVSTPSESADLSDGESDDDESLSDEDVLKENFKIYSNPLFDEEIISTKIDPHCFNAESYLIESLLNRDTLIDSSPKFDYLLEEFSSELAHIDPIPPGIEKADFD</sequence>
<feature type="region of interest" description="Disordered" evidence="2">
    <location>
        <begin position="130"/>
        <end position="176"/>
    </location>
</feature>
<evidence type="ECO:0000313" key="4">
    <source>
        <dbReference type="Proteomes" id="UP001151760"/>
    </source>
</evidence>
<keyword evidence="1" id="KW-0175">Coiled coil</keyword>
<evidence type="ECO:0000256" key="2">
    <source>
        <dbReference type="SAM" id="MobiDB-lite"/>
    </source>
</evidence>
<dbReference type="EMBL" id="BQNB010017491">
    <property type="protein sequence ID" value="GJT63807.1"/>
    <property type="molecule type" value="Genomic_DNA"/>
</dbReference>
<name>A0ABQ5FM79_9ASTR</name>
<reference evidence="3" key="1">
    <citation type="journal article" date="2022" name="Int. J. Mol. Sci.">
        <title>Draft Genome of Tanacetum Coccineum: Genomic Comparison of Closely Related Tanacetum-Family Plants.</title>
        <authorList>
            <person name="Yamashiro T."/>
            <person name="Shiraishi A."/>
            <person name="Nakayama K."/>
            <person name="Satake H."/>
        </authorList>
    </citation>
    <scope>NUCLEOTIDE SEQUENCE</scope>
</reference>
<reference evidence="3" key="2">
    <citation type="submission" date="2022-01" db="EMBL/GenBank/DDBJ databases">
        <authorList>
            <person name="Yamashiro T."/>
            <person name="Shiraishi A."/>
            <person name="Satake H."/>
            <person name="Nakayama K."/>
        </authorList>
    </citation>
    <scope>NUCLEOTIDE SEQUENCE</scope>
</reference>
<keyword evidence="4" id="KW-1185">Reference proteome</keyword>
<organism evidence="3 4">
    <name type="scientific">Tanacetum coccineum</name>
    <dbReference type="NCBI Taxonomy" id="301880"/>
    <lineage>
        <taxon>Eukaryota</taxon>
        <taxon>Viridiplantae</taxon>
        <taxon>Streptophyta</taxon>
        <taxon>Embryophyta</taxon>
        <taxon>Tracheophyta</taxon>
        <taxon>Spermatophyta</taxon>
        <taxon>Magnoliopsida</taxon>
        <taxon>eudicotyledons</taxon>
        <taxon>Gunneridae</taxon>
        <taxon>Pentapetalae</taxon>
        <taxon>asterids</taxon>
        <taxon>campanulids</taxon>
        <taxon>Asterales</taxon>
        <taxon>Asteraceae</taxon>
        <taxon>Asteroideae</taxon>
        <taxon>Anthemideae</taxon>
        <taxon>Anthemidinae</taxon>
        <taxon>Tanacetum</taxon>
    </lineage>
</organism>
<evidence type="ECO:0000313" key="3">
    <source>
        <dbReference type="EMBL" id="GJT63807.1"/>
    </source>
</evidence>
<evidence type="ECO:0000256" key="1">
    <source>
        <dbReference type="SAM" id="Coils"/>
    </source>
</evidence>
<proteinExistence type="predicted"/>
<protein>
    <submittedName>
        <fullName evidence="3">Uncharacterized protein</fullName>
    </submittedName>
</protein>